<proteinExistence type="predicted"/>
<keyword evidence="3" id="KW-0805">Transcription regulation</keyword>
<feature type="compositionally biased region" description="Polar residues" evidence="6">
    <location>
        <begin position="390"/>
        <end position="405"/>
    </location>
</feature>
<feature type="compositionally biased region" description="Polar residues" evidence="6">
    <location>
        <begin position="466"/>
        <end position="489"/>
    </location>
</feature>
<dbReference type="OrthoDB" id="124855at2759"/>
<comment type="caution">
    <text evidence="8">The sequence shown here is derived from an EMBL/GenBank/DDBJ whole genome shotgun (WGS) entry which is preliminary data.</text>
</comment>
<dbReference type="PANTHER" id="PTHR10880:SF15">
    <property type="entry name" value="MSL COMPLEX SUBUNIT 3"/>
    <property type="match status" value="1"/>
</dbReference>
<evidence type="ECO:0000313" key="9">
    <source>
        <dbReference type="Proteomes" id="UP000789831"/>
    </source>
</evidence>
<dbReference type="GO" id="GO:0006355">
    <property type="term" value="P:regulation of DNA-templated transcription"/>
    <property type="evidence" value="ECO:0007669"/>
    <property type="project" value="InterPro"/>
</dbReference>
<feature type="compositionally biased region" description="Low complexity" evidence="6">
    <location>
        <begin position="417"/>
        <end position="438"/>
    </location>
</feature>
<feature type="compositionally biased region" description="Polar residues" evidence="6">
    <location>
        <begin position="366"/>
        <end position="377"/>
    </location>
</feature>
<keyword evidence="2" id="KW-0156">Chromatin regulator</keyword>
<dbReference type="Proteomes" id="UP000789831">
    <property type="component" value="Unassembled WGS sequence"/>
</dbReference>
<evidence type="ECO:0000256" key="2">
    <source>
        <dbReference type="ARBA" id="ARBA00022853"/>
    </source>
</evidence>
<feature type="domain" description="MRG" evidence="7">
    <location>
        <begin position="524"/>
        <end position="692"/>
    </location>
</feature>
<accession>A0A9N8VYR9</accession>
<keyword evidence="5" id="KW-0539">Nucleus</keyword>
<dbReference type="GO" id="GO:0006325">
    <property type="term" value="P:chromatin organization"/>
    <property type="evidence" value="ECO:0007669"/>
    <property type="project" value="UniProtKB-KW"/>
</dbReference>
<evidence type="ECO:0000259" key="7">
    <source>
        <dbReference type="Pfam" id="PF05712"/>
    </source>
</evidence>
<dbReference type="InterPro" id="IPR026541">
    <property type="entry name" value="MRG_dom"/>
</dbReference>
<reference evidence="8" key="1">
    <citation type="submission" date="2021-06" db="EMBL/GenBank/DDBJ databases">
        <authorList>
            <person name="Kallberg Y."/>
            <person name="Tangrot J."/>
            <person name="Rosling A."/>
        </authorList>
    </citation>
    <scope>NUCLEOTIDE SEQUENCE</scope>
    <source>
        <strain evidence="8">MT106</strain>
    </source>
</reference>
<comment type="subcellular location">
    <subcellularLocation>
        <location evidence="1">Nucleus</location>
    </subcellularLocation>
</comment>
<keyword evidence="4" id="KW-0804">Transcription</keyword>
<evidence type="ECO:0000313" key="8">
    <source>
        <dbReference type="EMBL" id="CAG8471109.1"/>
    </source>
</evidence>
<organism evidence="8 9">
    <name type="scientific">Ambispora gerdemannii</name>
    <dbReference type="NCBI Taxonomy" id="144530"/>
    <lineage>
        <taxon>Eukaryota</taxon>
        <taxon>Fungi</taxon>
        <taxon>Fungi incertae sedis</taxon>
        <taxon>Mucoromycota</taxon>
        <taxon>Glomeromycotina</taxon>
        <taxon>Glomeromycetes</taxon>
        <taxon>Archaeosporales</taxon>
        <taxon>Ambisporaceae</taxon>
        <taxon>Ambispora</taxon>
    </lineage>
</organism>
<dbReference type="PANTHER" id="PTHR10880">
    <property type="entry name" value="MORTALITY FACTOR 4-LIKE PROTEIN"/>
    <property type="match status" value="1"/>
</dbReference>
<evidence type="ECO:0000256" key="5">
    <source>
        <dbReference type="ARBA" id="ARBA00023242"/>
    </source>
</evidence>
<keyword evidence="9" id="KW-1185">Reference proteome</keyword>
<evidence type="ECO:0000256" key="4">
    <source>
        <dbReference type="ARBA" id="ARBA00023163"/>
    </source>
</evidence>
<dbReference type="AlphaFoldDB" id="A0A9N8VYR9"/>
<dbReference type="EMBL" id="CAJVPL010000239">
    <property type="protein sequence ID" value="CAG8471109.1"/>
    <property type="molecule type" value="Genomic_DNA"/>
</dbReference>
<dbReference type="GO" id="GO:0035267">
    <property type="term" value="C:NuA4 histone acetyltransferase complex"/>
    <property type="evidence" value="ECO:0007669"/>
    <property type="project" value="TreeGrafter"/>
</dbReference>
<dbReference type="InterPro" id="IPR008676">
    <property type="entry name" value="MRG"/>
</dbReference>
<evidence type="ECO:0000256" key="1">
    <source>
        <dbReference type="ARBA" id="ARBA00004123"/>
    </source>
</evidence>
<evidence type="ECO:0000256" key="3">
    <source>
        <dbReference type="ARBA" id="ARBA00023015"/>
    </source>
</evidence>
<feature type="region of interest" description="Disordered" evidence="6">
    <location>
        <begin position="339"/>
        <end position="498"/>
    </location>
</feature>
<sequence>MSKQSSPSSPSSPENSNNMFEDTEETRFQLNEPEEWMPENRVLKMDKENLELQQTLTKELNNRPSAIISRRDSTEDPNMNSATEDMEIEASIATTMHPTVSQPSRKSDDLQESNTIEVIDANSLDNMILDAISSPLDADPVNLTPSDTIQAVSSLTEVTLTNSNSITFVMKTKATSDAVHEINDTDDVNLITNSKVANDAKLTEENSSTAVIDTASLEIKKISASEGSSSSTNDNIKYNNLVVSGFFGVEKASKVSYEPSAGKIETTSLEFPTSKEVSSLEENVFEENQNPTIVDDGCDASNNDITTIAGIKRKSKNNNVNNDPSFKKESANHFENTYQENTKTTDSGGVIVLSNKPKVNKNSSSTAIKGTTSLETDTSSRELPTEEESSSVNLNASDFDNNGVVTRSKAKFKDKTSSTMSNDTTTNASSSTSSNKYKNNLDDDVNTTKTRLKVKPRDNASKVESRNNSSATLIASKSQKNNTATSSQRGQKRKHEDYSISVEETTLTSHSNIDAADSNRYEMRRKKKKARNVQNIQISDEMKVKLIDDWEWITTQYQLVPLPKSKTVENILDDFYQYKKNFDSRGLNSGHQKDDDPLWQDLEGLKAYFNEALGARLLYRAERTQLYEFREKNAEVECAAYYGAEHLLRLLVALPGIVDSINIREEKAVDLCGELISFLESRTEMYFAKVYENASPMYIRLSEVF</sequence>
<dbReference type="Pfam" id="PF05712">
    <property type="entry name" value="MRG"/>
    <property type="match status" value="1"/>
</dbReference>
<dbReference type="GO" id="GO:0032221">
    <property type="term" value="C:Rpd3S complex"/>
    <property type="evidence" value="ECO:0007669"/>
    <property type="project" value="TreeGrafter"/>
</dbReference>
<evidence type="ECO:0000256" key="6">
    <source>
        <dbReference type="SAM" id="MobiDB-lite"/>
    </source>
</evidence>
<gene>
    <name evidence="8" type="ORF">AGERDE_LOCUS2743</name>
</gene>
<dbReference type="Gene3D" id="1.10.274.30">
    <property type="entry name" value="MRG domain"/>
    <property type="match status" value="1"/>
</dbReference>
<dbReference type="InterPro" id="IPR038217">
    <property type="entry name" value="MRG_C_sf"/>
</dbReference>
<feature type="compositionally biased region" description="Low complexity" evidence="6">
    <location>
        <begin position="354"/>
        <end position="365"/>
    </location>
</feature>
<dbReference type="PROSITE" id="PS51640">
    <property type="entry name" value="MRG"/>
    <property type="match status" value="1"/>
</dbReference>
<name>A0A9N8VYR9_9GLOM</name>
<feature type="compositionally biased region" description="Basic and acidic residues" evidence="6">
    <location>
        <begin position="455"/>
        <end position="465"/>
    </location>
</feature>
<protein>
    <submittedName>
        <fullName evidence="8">5869_t:CDS:1</fullName>
    </submittedName>
</protein>
<feature type="compositionally biased region" description="Low complexity" evidence="6">
    <location>
        <begin position="1"/>
        <end position="18"/>
    </location>
</feature>
<feature type="region of interest" description="Disordered" evidence="6">
    <location>
        <begin position="1"/>
        <end position="36"/>
    </location>
</feature>